<dbReference type="Pfam" id="PF11964">
    <property type="entry name" value="SpoIIAA-like"/>
    <property type="match status" value="1"/>
</dbReference>
<dbReference type="SUPFAM" id="SSF52091">
    <property type="entry name" value="SpoIIaa-like"/>
    <property type="match status" value="1"/>
</dbReference>
<dbReference type="InterPro" id="IPR038396">
    <property type="entry name" value="SpoIIAA-like_sf"/>
</dbReference>
<proteinExistence type="predicted"/>
<dbReference type="OrthoDB" id="7619266at2"/>
<evidence type="ECO:0000313" key="1">
    <source>
        <dbReference type="EMBL" id="PAU77985.1"/>
    </source>
</evidence>
<sequence>MIELLPSGAAHLVAMRVSGRVDVDDLQVIIDAIEEAKRQQPRISFYAELDQMRWMTATALLRDVGYGLTQLSELSHYYRAAVVSDKRWVRRVVRLEDRLFRSLEMRVFPTRQHATALEWARHRPEAPEPAAAGATAG</sequence>
<evidence type="ECO:0000313" key="2">
    <source>
        <dbReference type="Proteomes" id="UP000217771"/>
    </source>
</evidence>
<dbReference type="Proteomes" id="UP000217771">
    <property type="component" value="Unassembled WGS sequence"/>
</dbReference>
<dbReference type="AlphaFoldDB" id="A0A2A2F019"/>
<reference evidence="1 2" key="1">
    <citation type="submission" date="2017-08" db="EMBL/GenBank/DDBJ databases">
        <title>Halomonas alkalisoli sp. nov., isolated from saline alkaline soil.</title>
        <authorList>
            <person name="Wang D."/>
            <person name="Zhang G."/>
        </authorList>
    </citation>
    <scope>NUCLEOTIDE SEQUENCE [LARGE SCALE GENOMIC DNA]</scope>
    <source>
        <strain evidence="1 2">WRN001</strain>
    </source>
</reference>
<gene>
    <name evidence="1" type="ORF">CK498_04400</name>
</gene>
<accession>A0A2A2F019</accession>
<dbReference type="InterPro" id="IPR036513">
    <property type="entry name" value="STAS_dom_sf"/>
</dbReference>
<dbReference type="Gene3D" id="3.40.50.10600">
    <property type="entry name" value="SpoIIaa-like domains"/>
    <property type="match status" value="1"/>
</dbReference>
<comment type="caution">
    <text evidence="1">The sequence shown here is derived from an EMBL/GenBank/DDBJ whole genome shotgun (WGS) entry which is preliminary data.</text>
</comment>
<organism evidence="1 2">
    <name type="scientific">Halomonas salipaludis</name>
    <dbReference type="NCBI Taxonomy" id="2032625"/>
    <lineage>
        <taxon>Bacteria</taxon>
        <taxon>Pseudomonadati</taxon>
        <taxon>Pseudomonadota</taxon>
        <taxon>Gammaproteobacteria</taxon>
        <taxon>Oceanospirillales</taxon>
        <taxon>Halomonadaceae</taxon>
        <taxon>Halomonas</taxon>
    </lineage>
</organism>
<dbReference type="InterPro" id="IPR021866">
    <property type="entry name" value="SpoIIAA-like"/>
</dbReference>
<dbReference type="RefSeq" id="WP_095619664.1">
    <property type="nucleotide sequence ID" value="NZ_NSKB01000002.1"/>
</dbReference>
<keyword evidence="2" id="KW-1185">Reference proteome</keyword>
<dbReference type="EMBL" id="NSKB01000002">
    <property type="protein sequence ID" value="PAU77985.1"/>
    <property type="molecule type" value="Genomic_DNA"/>
</dbReference>
<name>A0A2A2F019_9GAMM</name>
<protein>
    <submittedName>
        <fullName evidence="1">STAS/SEC14 domain-containing protein</fullName>
    </submittedName>
</protein>